<comment type="caution">
    <text evidence="1">The sequence shown here is derived from an EMBL/GenBank/DDBJ whole genome shotgun (WGS) entry which is preliminary data.</text>
</comment>
<keyword evidence="2" id="KW-1185">Reference proteome</keyword>
<proteinExistence type="predicted"/>
<evidence type="ECO:0000313" key="1">
    <source>
        <dbReference type="EMBL" id="GAD25819.1"/>
    </source>
</evidence>
<dbReference type="EMBL" id="BASM01000012">
    <property type="protein sequence ID" value="GAD25819.1"/>
    <property type="molecule type" value="Genomic_DNA"/>
</dbReference>
<dbReference type="Proteomes" id="UP000018209">
    <property type="component" value="Unassembled WGS sequence"/>
</dbReference>
<evidence type="ECO:0000313" key="2">
    <source>
        <dbReference type="Proteomes" id="UP000018209"/>
    </source>
</evidence>
<accession>A0ABQ0IUD7</accession>
<reference evidence="1 2" key="1">
    <citation type="submission" date="2013-08" db="EMBL/GenBank/DDBJ databases">
        <title>Gluconobacter thailandicus NBRC 3257 whole genome sequence.</title>
        <authorList>
            <person name="Matsutani M."/>
            <person name="Yakushi T."/>
            <person name="Matsushita K."/>
        </authorList>
    </citation>
    <scope>NUCLEOTIDE SEQUENCE [LARGE SCALE GENOMIC DNA]</scope>
    <source>
        <strain evidence="1 2">NBRC 3257</strain>
    </source>
</reference>
<gene>
    <name evidence="1" type="ORF">NBRC3257_0818</name>
</gene>
<sequence>MQLIIADGTVAKANRDIMPATGTPGWATDGNPAAGVPATDNNACHYNMMMAEIVQVITDAGIALDASDWTQLSQAIRNSPTFNQSLGSELIF</sequence>
<organism evidence="1 2">
    <name type="scientific">Gluconobacter thailandicus NBRC 3257</name>
    <dbReference type="NCBI Taxonomy" id="1381097"/>
    <lineage>
        <taxon>Bacteria</taxon>
        <taxon>Pseudomonadati</taxon>
        <taxon>Pseudomonadota</taxon>
        <taxon>Alphaproteobacteria</taxon>
        <taxon>Acetobacterales</taxon>
        <taxon>Acetobacteraceae</taxon>
        <taxon>Gluconobacter</taxon>
    </lineage>
</organism>
<dbReference type="RefSeq" id="WP_007283398.1">
    <property type="nucleotide sequence ID" value="NZ_BASM01000012.1"/>
</dbReference>
<name>A0ABQ0IUD7_GLUTH</name>
<protein>
    <submittedName>
        <fullName evidence="1">Uncharacterized protein</fullName>
    </submittedName>
</protein>